<feature type="signal peptide" evidence="1">
    <location>
        <begin position="1"/>
        <end position="24"/>
    </location>
</feature>
<sequence length="58" mass="5803">MGHSIRIACAAMVVAFTVGLGATAASGTVVADQSPAQHGVTHHGFDWDGARLATPAQS</sequence>
<dbReference type="AlphaFoldDB" id="A0A561UMW5"/>
<evidence type="ECO:0000313" key="3">
    <source>
        <dbReference type="Proteomes" id="UP000317940"/>
    </source>
</evidence>
<reference evidence="2 3" key="1">
    <citation type="submission" date="2019-06" db="EMBL/GenBank/DDBJ databases">
        <title>Sequencing the genomes of 1000 actinobacteria strains.</title>
        <authorList>
            <person name="Klenk H.-P."/>
        </authorList>
    </citation>
    <scope>NUCLEOTIDE SEQUENCE [LARGE SCALE GENOMIC DNA]</scope>
    <source>
        <strain evidence="2 3">DSM 44826</strain>
    </source>
</reference>
<feature type="chain" id="PRO_5022057190" evidence="1">
    <location>
        <begin position="25"/>
        <end position="58"/>
    </location>
</feature>
<keyword evidence="1" id="KW-0732">Signal</keyword>
<evidence type="ECO:0000313" key="2">
    <source>
        <dbReference type="EMBL" id="TWG00700.1"/>
    </source>
</evidence>
<comment type="caution">
    <text evidence="2">The sequence shown here is derived from an EMBL/GenBank/DDBJ whole genome shotgun (WGS) entry which is preliminary data.</text>
</comment>
<keyword evidence="3" id="KW-1185">Reference proteome</keyword>
<accession>A0A561UMW5</accession>
<organism evidence="2 3">
    <name type="scientific">Kitasatospora viridis</name>
    <dbReference type="NCBI Taxonomy" id="281105"/>
    <lineage>
        <taxon>Bacteria</taxon>
        <taxon>Bacillati</taxon>
        <taxon>Actinomycetota</taxon>
        <taxon>Actinomycetes</taxon>
        <taxon>Kitasatosporales</taxon>
        <taxon>Streptomycetaceae</taxon>
        <taxon>Kitasatospora</taxon>
    </lineage>
</organism>
<name>A0A561UMW5_9ACTN</name>
<dbReference type="Proteomes" id="UP000317940">
    <property type="component" value="Unassembled WGS sequence"/>
</dbReference>
<evidence type="ECO:0000256" key="1">
    <source>
        <dbReference type="SAM" id="SignalP"/>
    </source>
</evidence>
<protein>
    <submittedName>
        <fullName evidence="2">Uncharacterized protein</fullName>
    </submittedName>
</protein>
<dbReference type="EMBL" id="VIWT01000001">
    <property type="protein sequence ID" value="TWG00700.1"/>
    <property type="molecule type" value="Genomic_DNA"/>
</dbReference>
<gene>
    <name evidence="2" type="ORF">FHX73_114580</name>
</gene>
<proteinExistence type="predicted"/>